<accession>A0A6N9HAP8</accession>
<proteinExistence type="predicted"/>
<reference evidence="2 3" key="1">
    <citation type="submission" date="2019-12" db="EMBL/GenBank/DDBJ databases">
        <title>Novel species isolated from a subtropical stream in China.</title>
        <authorList>
            <person name="Lu H."/>
        </authorList>
    </citation>
    <scope>NUCLEOTIDE SEQUENCE [LARGE SCALE GENOMIC DNA]</scope>
    <source>
        <strain evidence="2 3">DS3</strain>
    </source>
</reference>
<sequence length="195" mass="22240">MTPTICIAIAPRTLRALMDFQRDHCKEDELSELADRAIDDWLAHQLELAKPKGQRGYFWKALFLPDGTRLRIASHAATRYAAVVGDDLVYNAMCLSPNQFAQQAIGSVRNAWSAIYIQMPGERAWTQAQRLRRAQRESERIASLPHFRPHSQPPAAPRPATAHPLPPDVLLAPQLRHDRVERRHAYRRAEDLLLD</sequence>
<evidence type="ECO:0000313" key="2">
    <source>
        <dbReference type="EMBL" id="MYN00601.1"/>
    </source>
</evidence>
<name>A0A6N9HAP8_9BURK</name>
<protein>
    <submittedName>
        <fullName evidence="2">Uncharacterized protein</fullName>
    </submittedName>
</protein>
<comment type="caution">
    <text evidence="2">The sequence shown here is derived from an EMBL/GenBank/DDBJ whole genome shotgun (WGS) entry which is preliminary data.</text>
</comment>
<dbReference type="Proteomes" id="UP000448575">
    <property type="component" value="Unassembled WGS sequence"/>
</dbReference>
<dbReference type="AlphaFoldDB" id="A0A6N9HAP8"/>
<keyword evidence="3" id="KW-1185">Reference proteome</keyword>
<gene>
    <name evidence="2" type="ORF">GTP41_00655</name>
</gene>
<organism evidence="2 3">
    <name type="scientific">Pseudoduganella guangdongensis</name>
    <dbReference type="NCBI Taxonomy" id="2692179"/>
    <lineage>
        <taxon>Bacteria</taxon>
        <taxon>Pseudomonadati</taxon>
        <taxon>Pseudomonadota</taxon>
        <taxon>Betaproteobacteria</taxon>
        <taxon>Burkholderiales</taxon>
        <taxon>Oxalobacteraceae</taxon>
        <taxon>Telluria group</taxon>
        <taxon>Pseudoduganella</taxon>
    </lineage>
</organism>
<dbReference type="RefSeq" id="WP_161023624.1">
    <property type="nucleotide sequence ID" value="NZ_WWCJ01000001.1"/>
</dbReference>
<feature type="region of interest" description="Disordered" evidence="1">
    <location>
        <begin position="142"/>
        <end position="168"/>
    </location>
</feature>
<evidence type="ECO:0000313" key="3">
    <source>
        <dbReference type="Proteomes" id="UP000448575"/>
    </source>
</evidence>
<evidence type="ECO:0000256" key="1">
    <source>
        <dbReference type="SAM" id="MobiDB-lite"/>
    </source>
</evidence>
<dbReference type="EMBL" id="WWCJ01000001">
    <property type="protein sequence ID" value="MYN00601.1"/>
    <property type="molecule type" value="Genomic_DNA"/>
</dbReference>